<dbReference type="KEGG" id="acae:HYG86_14765"/>
<dbReference type="RefSeq" id="WP_213166336.1">
    <property type="nucleotide sequence ID" value="NZ_CP058559.1"/>
</dbReference>
<evidence type="ECO:0000313" key="1">
    <source>
        <dbReference type="EMBL" id="QNO15938.1"/>
    </source>
</evidence>
<dbReference type="AlphaFoldDB" id="A0A7G9WB76"/>
<proteinExistence type="predicted"/>
<dbReference type="EMBL" id="CP058559">
    <property type="protein sequence ID" value="QNO15938.1"/>
    <property type="molecule type" value="Genomic_DNA"/>
</dbReference>
<evidence type="ECO:0000313" key="2">
    <source>
        <dbReference type="Proteomes" id="UP000516160"/>
    </source>
</evidence>
<sequence length="46" mass="5451">MLLEETIEEFLSSKKKYMGYDEKMVRNLLQVSKKYSLLEICGYGEI</sequence>
<gene>
    <name evidence="1" type="ORF">HYG86_14765</name>
</gene>
<dbReference type="Proteomes" id="UP000516160">
    <property type="component" value="Chromosome"/>
</dbReference>
<accession>A0A7G9WB76</accession>
<keyword evidence="2" id="KW-1185">Reference proteome</keyword>
<protein>
    <submittedName>
        <fullName evidence="1">Uncharacterized protein</fullName>
    </submittedName>
</protein>
<organism evidence="1 2">
    <name type="scientific">Alkalicella caledoniensis</name>
    <dbReference type="NCBI Taxonomy" id="2731377"/>
    <lineage>
        <taxon>Bacteria</taxon>
        <taxon>Bacillati</taxon>
        <taxon>Bacillota</taxon>
        <taxon>Clostridia</taxon>
        <taxon>Eubacteriales</taxon>
        <taxon>Proteinivoracaceae</taxon>
        <taxon>Alkalicella</taxon>
    </lineage>
</organism>
<reference evidence="1 2" key="1">
    <citation type="submission" date="2020-07" db="EMBL/GenBank/DDBJ databases">
        <title>Alkalicella. sp. LB2 genome.</title>
        <authorList>
            <person name="Postec A."/>
            <person name="Quemeneur M."/>
        </authorList>
    </citation>
    <scope>NUCLEOTIDE SEQUENCE [LARGE SCALE GENOMIC DNA]</scope>
    <source>
        <strain evidence="1 2">LB2</strain>
    </source>
</reference>
<name>A0A7G9WB76_ALKCA</name>